<evidence type="ECO:0008006" key="3">
    <source>
        <dbReference type="Google" id="ProtNLM"/>
    </source>
</evidence>
<comment type="caution">
    <text evidence="1">The sequence shown here is derived from an EMBL/GenBank/DDBJ whole genome shotgun (WGS) entry which is preliminary data.</text>
</comment>
<dbReference type="RefSeq" id="WP_198884041.1">
    <property type="nucleotide sequence ID" value="NZ_JAEKJA010000024.1"/>
</dbReference>
<gene>
    <name evidence="1" type="ORF">JCR33_20700</name>
</gene>
<protein>
    <recommendedName>
        <fullName evidence="3">Dihydrodiol dehydrogenase</fullName>
    </recommendedName>
</protein>
<evidence type="ECO:0000313" key="1">
    <source>
        <dbReference type="EMBL" id="MBJ3778133.1"/>
    </source>
</evidence>
<dbReference type="Proteomes" id="UP000609531">
    <property type="component" value="Unassembled WGS sequence"/>
</dbReference>
<accession>A0A934IT41</accession>
<keyword evidence="2" id="KW-1185">Reference proteome</keyword>
<name>A0A934IT41_9HYPH</name>
<proteinExistence type="predicted"/>
<dbReference type="AlphaFoldDB" id="A0A934IT41"/>
<sequence length="77" mass="8429">MASDTGAKPADTWLIGNEFAAVRVSVDHQGHDPRLKIEDVEHGTSILLDPLILASLARGWLDDLSAHLFPFNPEDPQ</sequence>
<dbReference type="EMBL" id="JAEKJA010000024">
    <property type="protein sequence ID" value="MBJ3778133.1"/>
    <property type="molecule type" value="Genomic_DNA"/>
</dbReference>
<organism evidence="1 2">
    <name type="scientific">Acuticoccus mangrovi</name>
    <dbReference type="NCBI Taxonomy" id="2796142"/>
    <lineage>
        <taxon>Bacteria</taxon>
        <taxon>Pseudomonadati</taxon>
        <taxon>Pseudomonadota</taxon>
        <taxon>Alphaproteobacteria</taxon>
        <taxon>Hyphomicrobiales</taxon>
        <taxon>Amorphaceae</taxon>
        <taxon>Acuticoccus</taxon>
    </lineage>
</organism>
<evidence type="ECO:0000313" key="2">
    <source>
        <dbReference type="Proteomes" id="UP000609531"/>
    </source>
</evidence>
<reference evidence="1" key="1">
    <citation type="submission" date="2020-12" db="EMBL/GenBank/DDBJ databases">
        <title>Bacterial taxonomy.</title>
        <authorList>
            <person name="Pan X."/>
        </authorList>
    </citation>
    <scope>NUCLEOTIDE SEQUENCE</scope>
    <source>
        <strain evidence="1">B2012</strain>
    </source>
</reference>